<evidence type="ECO:0000313" key="5">
    <source>
        <dbReference type="Proteomes" id="UP001196980"/>
    </source>
</evidence>
<organism evidence="4 5">
    <name type="scientific">Candidatus Magnetobacterium casense</name>
    <dbReference type="NCBI Taxonomy" id="1455061"/>
    <lineage>
        <taxon>Bacteria</taxon>
        <taxon>Pseudomonadati</taxon>
        <taxon>Nitrospirota</taxon>
        <taxon>Thermodesulfovibrionia</taxon>
        <taxon>Thermodesulfovibrionales</taxon>
        <taxon>Candidatus Magnetobacteriaceae</taxon>
        <taxon>Candidatus Magnetobacterium</taxon>
    </lineage>
</organism>
<dbReference type="Proteomes" id="UP001196980">
    <property type="component" value="Unassembled WGS sequence"/>
</dbReference>
<keyword evidence="1 2" id="KW-0597">Phosphoprotein</keyword>
<evidence type="ECO:0000256" key="1">
    <source>
        <dbReference type="ARBA" id="ARBA00022553"/>
    </source>
</evidence>
<dbReference type="Pfam" id="PF00072">
    <property type="entry name" value="Response_reg"/>
    <property type="match status" value="1"/>
</dbReference>
<dbReference type="InterPro" id="IPR050595">
    <property type="entry name" value="Bact_response_regulator"/>
</dbReference>
<dbReference type="RefSeq" id="WP_218250814.1">
    <property type="nucleotide sequence ID" value="NZ_JABXWD010000011.1"/>
</dbReference>
<proteinExistence type="predicted"/>
<accession>A0ABS6RU88</accession>
<reference evidence="4 5" key="1">
    <citation type="journal article" date="2020" name="J Geophys Res Biogeosci">
        <title>Magnetotaxis as an Adaptation to Enable Bacterial Shuttling of Microbial Sulfur and Sulfur Cycling Across Aquatic Oxic#Anoxic Interfaces.</title>
        <authorList>
            <person name="Li J."/>
            <person name="Liu P."/>
            <person name="Wang J."/>
            <person name="Roberts A.P."/>
            <person name="Pan Y."/>
        </authorList>
    </citation>
    <scope>NUCLEOTIDE SEQUENCE [LARGE SCALE GENOMIC DNA]</scope>
    <source>
        <strain evidence="4 5">MYR-1_YQ</strain>
    </source>
</reference>
<dbReference type="InterPro" id="IPR001789">
    <property type="entry name" value="Sig_transdc_resp-reg_receiver"/>
</dbReference>
<evidence type="ECO:0000256" key="2">
    <source>
        <dbReference type="PROSITE-ProRule" id="PRU00169"/>
    </source>
</evidence>
<gene>
    <name evidence="4" type="ORF">HWQ67_01205</name>
</gene>
<keyword evidence="5" id="KW-1185">Reference proteome</keyword>
<feature type="modified residue" description="4-aspartylphosphate" evidence="2">
    <location>
        <position position="64"/>
    </location>
</feature>
<feature type="domain" description="Response regulatory" evidence="3">
    <location>
        <begin position="15"/>
        <end position="129"/>
    </location>
</feature>
<dbReference type="PANTHER" id="PTHR44591:SF3">
    <property type="entry name" value="RESPONSE REGULATORY DOMAIN-CONTAINING PROTEIN"/>
    <property type="match status" value="1"/>
</dbReference>
<dbReference type="PANTHER" id="PTHR44591">
    <property type="entry name" value="STRESS RESPONSE REGULATOR PROTEIN 1"/>
    <property type="match status" value="1"/>
</dbReference>
<dbReference type="PROSITE" id="PS50110">
    <property type="entry name" value="RESPONSE_REGULATORY"/>
    <property type="match status" value="1"/>
</dbReference>
<sequence>MDKKEYQTKIKQHITLLYVEDETMVKEASIKSLKRRFKEVYTATDGEHGFALYKQYRPNIVLTDILMPKHHGLDMIKQIRELDKDVPIVIVTALDEDPCGVQAREYSVQGYFVKPIEEEKFLEYIYCLSAALIDAKKL</sequence>
<name>A0ABS6RU88_9BACT</name>
<protein>
    <submittedName>
        <fullName evidence="4">Response regulator</fullName>
    </submittedName>
</protein>
<evidence type="ECO:0000313" key="4">
    <source>
        <dbReference type="EMBL" id="MBV6340191.1"/>
    </source>
</evidence>
<dbReference type="EMBL" id="JABXWD010000011">
    <property type="protein sequence ID" value="MBV6340191.1"/>
    <property type="molecule type" value="Genomic_DNA"/>
</dbReference>
<evidence type="ECO:0000259" key="3">
    <source>
        <dbReference type="PROSITE" id="PS50110"/>
    </source>
</evidence>
<comment type="caution">
    <text evidence="4">The sequence shown here is derived from an EMBL/GenBank/DDBJ whole genome shotgun (WGS) entry which is preliminary data.</text>
</comment>
<dbReference type="SMART" id="SM00448">
    <property type="entry name" value="REC"/>
    <property type="match status" value="1"/>
</dbReference>